<accession>A0A9P5NPB4</accession>
<keyword evidence="2" id="KW-1185">Reference proteome</keyword>
<organism evidence="1 2">
    <name type="scientific">Gymnopilus junonius</name>
    <name type="common">Spectacular rustgill mushroom</name>
    <name type="synonym">Gymnopilus spectabilis subsp. junonius</name>
    <dbReference type="NCBI Taxonomy" id="109634"/>
    <lineage>
        <taxon>Eukaryota</taxon>
        <taxon>Fungi</taxon>
        <taxon>Dikarya</taxon>
        <taxon>Basidiomycota</taxon>
        <taxon>Agaricomycotina</taxon>
        <taxon>Agaricomycetes</taxon>
        <taxon>Agaricomycetidae</taxon>
        <taxon>Agaricales</taxon>
        <taxon>Agaricineae</taxon>
        <taxon>Hymenogastraceae</taxon>
        <taxon>Gymnopilus</taxon>
    </lineage>
</organism>
<sequence>MAGLTPEIATVAEMDQKDVRLLCRKEDSDWNQYSPEVGYYVVQVAYAWREAIEHELACRHECQWEMLSQEDADRVRMRERESNRWKTSNWTCDHCTIFMDDLQTRQEVVDHIKTESGFLVHDSKFCYSNPSFFKARHTRPAGA</sequence>
<reference evidence="1" key="1">
    <citation type="submission" date="2020-11" db="EMBL/GenBank/DDBJ databases">
        <authorList>
            <consortium name="DOE Joint Genome Institute"/>
            <person name="Ahrendt S."/>
            <person name="Riley R."/>
            <person name="Andreopoulos W."/>
            <person name="LaButti K."/>
            <person name="Pangilinan J."/>
            <person name="Ruiz-duenas F.J."/>
            <person name="Barrasa J.M."/>
            <person name="Sanchez-Garcia M."/>
            <person name="Camarero S."/>
            <person name="Miyauchi S."/>
            <person name="Serrano A."/>
            <person name="Linde D."/>
            <person name="Babiker R."/>
            <person name="Drula E."/>
            <person name="Ayuso-Fernandez I."/>
            <person name="Pacheco R."/>
            <person name="Padilla G."/>
            <person name="Ferreira P."/>
            <person name="Barriuso J."/>
            <person name="Kellner H."/>
            <person name="Castanera R."/>
            <person name="Alfaro M."/>
            <person name="Ramirez L."/>
            <person name="Pisabarro A.G."/>
            <person name="Kuo A."/>
            <person name="Tritt A."/>
            <person name="Lipzen A."/>
            <person name="He G."/>
            <person name="Yan M."/>
            <person name="Ng V."/>
            <person name="Cullen D."/>
            <person name="Martin F."/>
            <person name="Rosso M.-N."/>
            <person name="Henrissat B."/>
            <person name="Hibbett D."/>
            <person name="Martinez A.T."/>
            <person name="Grigoriev I.V."/>
        </authorList>
    </citation>
    <scope>NUCLEOTIDE SEQUENCE</scope>
    <source>
        <strain evidence="1">AH 44721</strain>
    </source>
</reference>
<proteinExistence type="predicted"/>
<gene>
    <name evidence="1" type="ORF">CPB84DRAFT_912119</name>
</gene>
<dbReference type="Proteomes" id="UP000724874">
    <property type="component" value="Unassembled WGS sequence"/>
</dbReference>
<comment type="caution">
    <text evidence="1">The sequence shown here is derived from an EMBL/GenBank/DDBJ whole genome shotgun (WGS) entry which is preliminary data.</text>
</comment>
<dbReference type="EMBL" id="JADNYJ010000039">
    <property type="protein sequence ID" value="KAF8901924.1"/>
    <property type="molecule type" value="Genomic_DNA"/>
</dbReference>
<dbReference type="AlphaFoldDB" id="A0A9P5NPB4"/>
<evidence type="ECO:0000313" key="1">
    <source>
        <dbReference type="EMBL" id="KAF8901924.1"/>
    </source>
</evidence>
<dbReference type="OrthoDB" id="2322499at2759"/>
<name>A0A9P5NPB4_GYMJU</name>
<protein>
    <submittedName>
        <fullName evidence="1">Uncharacterized protein</fullName>
    </submittedName>
</protein>
<evidence type="ECO:0000313" key="2">
    <source>
        <dbReference type="Proteomes" id="UP000724874"/>
    </source>
</evidence>